<dbReference type="Proteomes" id="UP000248863">
    <property type="component" value="Unassembled WGS sequence"/>
</dbReference>
<dbReference type="SMART" id="SM00869">
    <property type="entry name" value="Autotransporter"/>
    <property type="match status" value="1"/>
</dbReference>
<evidence type="ECO:0000256" key="2">
    <source>
        <dbReference type="SAM" id="MobiDB-lite"/>
    </source>
</evidence>
<evidence type="ECO:0000313" key="5">
    <source>
        <dbReference type="Proteomes" id="UP000248863"/>
    </source>
</evidence>
<dbReference type="SUPFAM" id="SSF51126">
    <property type="entry name" value="Pectin lyase-like"/>
    <property type="match status" value="1"/>
</dbReference>
<comment type="caution">
    <text evidence="4">The sequence shown here is derived from an EMBL/GenBank/DDBJ whole genome shotgun (WGS) entry which is preliminary data.</text>
</comment>
<dbReference type="EMBL" id="NPEU01000054">
    <property type="protein sequence ID" value="RAI39985.1"/>
    <property type="molecule type" value="Genomic_DNA"/>
</dbReference>
<dbReference type="NCBIfam" id="TIGR02601">
    <property type="entry name" value="autotrns_rpt"/>
    <property type="match status" value="1"/>
</dbReference>
<dbReference type="RefSeq" id="WP_111356524.1">
    <property type="nucleotide sequence ID" value="NZ_NPEU01000054.1"/>
</dbReference>
<gene>
    <name evidence="4" type="ORF">CH338_07575</name>
</gene>
<dbReference type="Gene3D" id="2.40.128.130">
    <property type="entry name" value="Autotransporter beta-domain"/>
    <property type="match status" value="1"/>
</dbReference>
<evidence type="ECO:0000259" key="3">
    <source>
        <dbReference type="PROSITE" id="PS51208"/>
    </source>
</evidence>
<evidence type="ECO:0000313" key="4">
    <source>
        <dbReference type="EMBL" id="RAI39985.1"/>
    </source>
</evidence>
<dbReference type="OrthoDB" id="7195851at2"/>
<dbReference type="SUPFAM" id="SSF103515">
    <property type="entry name" value="Autotransporter"/>
    <property type="match status" value="1"/>
</dbReference>
<dbReference type="InterPro" id="IPR005546">
    <property type="entry name" value="Autotransporte_beta"/>
</dbReference>
<feature type="non-terminal residue" evidence="4">
    <location>
        <position position="1"/>
    </location>
</feature>
<protein>
    <recommendedName>
        <fullName evidence="3">Autotransporter domain-containing protein</fullName>
    </recommendedName>
</protein>
<feature type="domain" description="Autotransporter" evidence="3">
    <location>
        <begin position="474"/>
        <end position="754"/>
    </location>
</feature>
<dbReference type="InterPro" id="IPR013425">
    <property type="entry name" value="Autotrns_rpt"/>
</dbReference>
<dbReference type="InterPro" id="IPR036709">
    <property type="entry name" value="Autotransporte_beta_dom_sf"/>
</dbReference>
<dbReference type="InterPro" id="IPR011050">
    <property type="entry name" value="Pectin_lyase_fold/virulence"/>
</dbReference>
<organism evidence="4 5">
    <name type="scientific">Rhodoplanes elegans</name>
    <dbReference type="NCBI Taxonomy" id="29408"/>
    <lineage>
        <taxon>Bacteria</taxon>
        <taxon>Pseudomonadati</taxon>
        <taxon>Pseudomonadota</taxon>
        <taxon>Alphaproteobacteria</taxon>
        <taxon>Hyphomicrobiales</taxon>
        <taxon>Nitrobacteraceae</taxon>
        <taxon>Rhodoplanes</taxon>
    </lineage>
</organism>
<dbReference type="Pfam" id="PF03797">
    <property type="entry name" value="Autotransporter"/>
    <property type="match status" value="1"/>
</dbReference>
<proteinExistence type="predicted"/>
<feature type="region of interest" description="Disordered" evidence="2">
    <location>
        <begin position="1"/>
        <end position="21"/>
    </location>
</feature>
<reference evidence="4 5" key="1">
    <citation type="submission" date="2017-07" db="EMBL/GenBank/DDBJ databases">
        <title>Draft Genome Sequences of Select Purple Nonsulfur Bacteria.</title>
        <authorList>
            <person name="Lasarre B."/>
            <person name="Mckinlay J.B."/>
        </authorList>
    </citation>
    <scope>NUCLEOTIDE SEQUENCE [LARGE SCALE GENOMIC DNA]</scope>
    <source>
        <strain evidence="4 5">DSM 11907</strain>
    </source>
</reference>
<evidence type="ECO:0000256" key="1">
    <source>
        <dbReference type="ARBA" id="ARBA00022729"/>
    </source>
</evidence>
<keyword evidence="1" id="KW-0732">Signal</keyword>
<sequence>TGTGSVAGGAGGAAGPGGGSPGAAGAAGNAITFSGGTNLLELQAGATITGNVVATGGVNDTLRLGGTANGTLSSALIGPAAQYRGFDLFVKTGASVWTLTGATTQVTPWTIDQGTLIATATGALGAAAGTVTVTGSTAVLDLGGVTHTLAGVSLANGGTLRNGALAAPVTSSGGFVDAIGGTASLTTTGGTTTVTGANTYTGATTVAGGTLLVNGSIASSSGLTVDAGATVGGTGTLPTAVINGTLSPGNSIGTITVTGNLTFGAGSVYAVEVSPTTADRTNVTGTATLNGNVRLSFAPGSYVTRQYTILHADGGLGGSTFAGLINPSSFLVTLRYGPNDVFLNLTAAIGTGAGLAGNPQNVAAAINSYFNGGGALPPSFLSLFGLSGTSLSNALSQLAGEATTGAQQAGIKLTNQFLTLMLDPFAYGRGGAFAGGTAGTGGALSLVPETGLPPEVALAYAKVMKAPPMPVPAAVAPQWSAWGGAFGGTSKTQGDAYAGSHDLTAKTGGFAAGADYKVAPGTVMGFALAGGFTNWDLAGGLGGGNGDAVQAGVYAVTRPGPWYLAGALSFTQHWMKTERTAFAGNRLEGRFDAQSYGGRIETGWRVATPLGGITPFAALQAQRFHMPGFAESDLDGGGFGLAYTSRNANATRSELGARFERLMAISDTALVALQARAAWAHDRVSDATVTPVFQALPGASFVVFGATPVPDLALLSAGAELRLASGWSLAARFDGELAGRGHTYAGTGTVRYAW</sequence>
<dbReference type="AlphaFoldDB" id="A0A327KRK7"/>
<dbReference type="PROSITE" id="PS51208">
    <property type="entry name" value="AUTOTRANSPORTER"/>
    <property type="match status" value="1"/>
</dbReference>
<keyword evidence="5" id="KW-1185">Reference proteome</keyword>
<name>A0A327KRK7_9BRAD</name>
<accession>A0A327KRK7</accession>